<dbReference type="PROSITE" id="PS51061">
    <property type="entry name" value="R3H"/>
    <property type="match status" value="1"/>
</dbReference>
<dbReference type="Proteomes" id="UP000260812">
    <property type="component" value="Unassembled WGS sequence"/>
</dbReference>
<dbReference type="CDD" id="cd02414">
    <property type="entry name" value="KH-II_Jag"/>
    <property type="match status" value="1"/>
</dbReference>
<dbReference type="InterPro" id="IPR001374">
    <property type="entry name" value="R3H_dom"/>
</dbReference>
<reference evidence="10 11" key="1">
    <citation type="submission" date="2018-08" db="EMBL/GenBank/DDBJ databases">
        <title>A genome reference for cultivated species of the human gut microbiota.</title>
        <authorList>
            <person name="Zou Y."/>
            <person name="Xue W."/>
            <person name="Luo G."/>
        </authorList>
    </citation>
    <scope>NUCLEOTIDE SEQUENCE [LARGE SCALE GENOMIC DNA]</scope>
    <source>
        <strain evidence="9 11">AF26-4BH</strain>
        <strain evidence="8 10">TF05-5AC</strain>
    </source>
</reference>
<evidence type="ECO:0000313" key="11">
    <source>
        <dbReference type="Proteomes" id="UP000261166"/>
    </source>
</evidence>
<dbReference type="NCBIfam" id="NF041568">
    <property type="entry name" value="Jag_EloR"/>
    <property type="match status" value="1"/>
</dbReference>
<dbReference type="GO" id="GO:0071555">
    <property type="term" value="P:cell wall organization"/>
    <property type="evidence" value="ECO:0007669"/>
    <property type="project" value="UniProtKB-KW"/>
</dbReference>
<dbReference type="Pfam" id="PF13083">
    <property type="entry name" value="KH_KhpA-B"/>
    <property type="match status" value="1"/>
</dbReference>
<evidence type="ECO:0000313" key="9">
    <source>
        <dbReference type="EMBL" id="RGE71794.1"/>
    </source>
</evidence>
<dbReference type="InterPro" id="IPR038247">
    <property type="entry name" value="Jag_N_dom_sf"/>
</dbReference>
<dbReference type="Pfam" id="PF01424">
    <property type="entry name" value="R3H"/>
    <property type="match status" value="1"/>
</dbReference>
<evidence type="ECO:0000313" key="8">
    <source>
        <dbReference type="EMBL" id="RGE65223.1"/>
    </source>
</evidence>
<dbReference type="CDD" id="cd02644">
    <property type="entry name" value="R3H_jag"/>
    <property type="match status" value="1"/>
</dbReference>
<dbReference type="SMART" id="SM01245">
    <property type="entry name" value="Jag_N"/>
    <property type="match status" value="1"/>
</dbReference>
<keyword evidence="1 6" id="KW-0963">Cytoplasm</keyword>
<dbReference type="InterPro" id="IPR039247">
    <property type="entry name" value="KhpB"/>
</dbReference>
<comment type="subunit">
    <text evidence="6">Forms a complex with KhpA.</text>
</comment>
<dbReference type="Pfam" id="PF14804">
    <property type="entry name" value="Jag_N"/>
    <property type="match status" value="1"/>
</dbReference>
<evidence type="ECO:0000313" key="10">
    <source>
        <dbReference type="Proteomes" id="UP000260812"/>
    </source>
</evidence>
<keyword evidence="10" id="KW-1185">Reference proteome</keyword>
<dbReference type="InterPro" id="IPR036867">
    <property type="entry name" value="R3H_dom_sf"/>
</dbReference>
<gene>
    <name evidence="6" type="primary">khpB</name>
    <name evidence="6" type="synonym">eloR</name>
    <name evidence="9" type="ORF">DWY69_12100</name>
    <name evidence="8" type="ORF">DXC51_00350</name>
</gene>
<dbReference type="GeneID" id="86055786"/>
<dbReference type="PANTHER" id="PTHR35800:SF1">
    <property type="entry name" value="RNA-BINDING PROTEIN KHPB"/>
    <property type="match status" value="1"/>
</dbReference>
<dbReference type="GO" id="GO:0009252">
    <property type="term" value="P:peptidoglycan biosynthetic process"/>
    <property type="evidence" value="ECO:0007669"/>
    <property type="project" value="UniProtKB-UniRule"/>
</dbReference>
<dbReference type="AlphaFoldDB" id="A0A3E3IDU7"/>
<evidence type="ECO:0000256" key="4">
    <source>
        <dbReference type="ARBA" id="ARBA00023186"/>
    </source>
</evidence>
<dbReference type="HAMAP" id="MF_00867">
    <property type="entry name" value="KhpB"/>
    <property type="match status" value="1"/>
</dbReference>
<comment type="caution">
    <text evidence="6">Lacks conserved residue(s) required for the propagation of feature annotation.</text>
</comment>
<dbReference type="EMBL" id="QVLU01000009">
    <property type="protein sequence ID" value="RGE71794.1"/>
    <property type="molecule type" value="Genomic_DNA"/>
</dbReference>
<evidence type="ECO:0000256" key="6">
    <source>
        <dbReference type="HAMAP-Rule" id="MF_00867"/>
    </source>
</evidence>
<comment type="function">
    <text evidence="6">A probable RNA chaperone. Forms a complex with KhpA which binds to cellular RNA and controls its expression. Plays a role in peptidoglycan (PG) homeostasis and cell length regulation.</text>
</comment>
<dbReference type="InterPro" id="IPR034079">
    <property type="entry name" value="R3H_KhpB"/>
</dbReference>
<dbReference type="OrthoDB" id="9794483at2"/>
<sequence length="207" mass="23581">MEFVEFTAKTVDDAITAACRKFLVTSDKLEYEVIEEGSTGFLGFNAKPAKIRAKVKGSVEDTAREFLNDVFAAMKMTVVVDVKFDETDGFLDIDLSGDDMGVLIGKRGQTLDSLQYLVSLVVNKEAEEYIRVKVDTENYRKRRKETLENLAKNIAYKVKRTKRSVSLEPMNPYERRIIHSALQNDKYVTTHSEGEEPFRHVVVTLKK</sequence>
<keyword evidence="3 6" id="KW-0133">Cell shape</keyword>
<dbReference type="SMART" id="SM00393">
    <property type="entry name" value="R3H"/>
    <property type="match status" value="1"/>
</dbReference>
<dbReference type="RefSeq" id="WP_025487946.1">
    <property type="nucleotide sequence ID" value="NZ_CAMAZV010000064.1"/>
</dbReference>
<evidence type="ECO:0000259" key="7">
    <source>
        <dbReference type="PROSITE" id="PS51061"/>
    </source>
</evidence>
<dbReference type="InterPro" id="IPR015946">
    <property type="entry name" value="KH_dom-like_a/b"/>
</dbReference>
<dbReference type="SUPFAM" id="SSF82708">
    <property type="entry name" value="R3H domain"/>
    <property type="match status" value="1"/>
</dbReference>
<organism evidence="8 10">
    <name type="scientific">Eisenbergiella massiliensis</name>
    <dbReference type="NCBI Taxonomy" id="1720294"/>
    <lineage>
        <taxon>Bacteria</taxon>
        <taxon>Bacillati</taxon>
        <taxon>Bacillota</taxon>
        <taxon>Clostridia</taxon>
        <taxon>Lachnospirales</taxon>
        <taxon>Lachnospiraceae</taxon>
        <taxon>Eisenbergiella</taxon>
    </lineage>
</organism>
<dbReference type="Gene3D" id="3.30.300.20">
    <property type="match status" value="1"/>
</dbReference>
<dbReference type="EMBL" id="QVLV01000001">
    <property type="protein sequence ID" value="RGE65223.1"/>
    <property type="molecule type" value="Genomic_DNA"/>
</dbReference>
<keyword evidence="4 6" id="KW-0143">Chaperone</keyword>
<dbReference type="GO" id="GO:0005737">
    <property type="term" value="C:cytoplasm"/>
    <property type="evidence" value="ECO:0007669"/>
    <property type="project" value="UniProtKB-SubCell"/>
</dbReference>
<dbReference type="Gene3D" id="3.30.1370.50">
    <property type="entry name" value="R3H-like domain"/>
    <property type="match status" value="1"/>
</dbReference>
<dbReference type="Proteomes" id="UP000261166">
    <property type="component" value="Unassembled WGS sequence"/>
</dbReference>
<comment type="similarity">
    <text evidence="6">Belongs to the KhpB RNA-binding protein family.</text>
</comment>
<feature type="domain" description="R3H" evidence="7">
    <location>
        <begin position="141"/>
        <end position="207"/>
    </location>
</feature>
<comment type="domain">
    <text evidence="6">Has an N-terminal Jag-N domain and 2 RNA-binding domains (KH and R3H).</text>
</comment>
<comment type="subcellular location">
    <subcellularLocation>
        <location evidence="6">Cytoplasm</location>
    </subcellularLocation>
</comment>
<evidence type="ECO:0000256" key="1">
    <source>
        <dbReference type="ARBA" id="ARBA00022490"/>
    </source>
</evidence>
<accession>A0A3E3IDU7</accession>
<evidence type="ECO:0000256" key="5">
    <source>
        <dbReference type="ARBA" id="ARBA00023316"/>
    </source>
</evidence>
<dbReference type="GO" id="GO:0003723">
    <property type="term" value="F:RNA binding"/>
    <property type="evidence" value="ECO:0007669"/>
    <property type="project" value="UniProtKB-UniRule"/>
</dbReference>
<keyword evidence="2 6" id="KW-0694">RNA-binding</keyword>
<dbReference type="GeneID" id="97985372"/>
<keyword evidence="5 6" id="KW-0961">Cell wall biogenesis/degradation</keyword>
<protein>
    <recommendedName>
        <fullName evidence="6">RNA-binding protein KhpB</fullName>
    </recommendedName>
    <alternativeName>
        <fullName evidence="6">RNA-binding protein EloR</fullName>
    </alternativeName>
</protein>
<name>A0A3E3IDU7_9FIRM</name>
<dbReference type="Gene3D" id="3.30.30.80">
    <property type="entry name" value="probable RNA-binding protein from clostridium symbiosum atcc 14940"/>
    <property type="match status" value="1"/>
</dbReference>
<evidence type="ECO:0000256" key="2">
    <source>
        <dbReference type="ARBA" id="ARBA00022884"/>
    </source>
</evidence>
<evidence type="ECO:0000256" key="3">
    <source>
        <dbReference type="ARBA" id="ARBA00022960"/>
    </source>
</evidence>
<dbReference type="GO" id="GO:0008360">
    <property type="term" value="P:regulation of cell shape"/>
    <property type="evidence" value="ECO:0007669"/>
    <property type="project" value="UniProtKB-KW"/>
</dbReference>
<dbReference type="InterPro" id="IPR038008">
    <property type="entry name" value="Jag_KH"/>
</dbReference>
<dbReference type="PANTHER" id="PTHR35800">
    <property type="entry name" value="PROTEIN JAG"/>
    <property type="match status" value="1"/>
</dbReference>
<comment type="caution">
    <text evidence="8">The sequence shown here is derived from an EMBL/GenBank/DDBJ whole genome shotgun (WGS) entry which is preliminary data.</text>
</comment>
<dbReference type="InterPro" id="IPR032782">
    <property type="entry name" value="KhpB_N"/>
</dbReference>
<proteinExistence type="inferred from homology"/>